<gene>
    <name evidence="2" type="ORF">EDS130_LOCUS44870</name>
    <name evidence="1" type="ORF">XAT740_LOCUS38900</name>
</gene>
<dbReference type="Proteomes" id="UP000663828">
    <property type="component" value="Unassembled WGS sequence"/>
</dbReference>
<organism evidence="1 3">
    <name type="scientific">Adineta ricciae</name>
    <name type="common">Rotifer</name>
    <dbReference type="NCBI Taxonomy" id="249248"/>
    <lineage>
        <taxon>Eukaryota</taxon>
        <taxon>Metazoa</taxon>
        <taxon>Spiralia</taxon>
        <taxon>Gnathifera</taxon>
        <taxon>Rotifera</taxon>
        <taxon>Eurotatoria</taxon>
        <taxon>Bdelloidea</taxon>
        <taxon>Adinetida</taxon>
        <taxon>Adinetidae</taxon>
        <taxon>Adineta</taxon>
    </lineage>
</organism>
<reference evidence="1" key="1">
    <citation type="submission" date="2021-02" db="EMBL/GenBank/DDBJ databases">
        <authorList>
            <person name="Nowell W R."/>
        </authorList>
    </citation>
    <scope>NUCLEOTIDE SEQUENCE</scope>
</reference>
<dbReference type="OrthoDB" id="10028923at2759"/>
<name>A0A815SDV6_ADIRI</name>
<keyword evidence="3" id="KW-1185">Reference proteome</keyword>
<accession>A0A815SDV6</accession>
<evidence type="ECO:0000313" key="1">
    <source>
        <dbReference type="EMBL" id="CAF1487630.1"/>
    </source>
</evidence>
<dbReference type="AlphaFoldDB" id="A0A815SDV6"/>
<proteinExistence type="predicted"/>
<dbReference type="EMBL" id="CAJNOR010004254">
    <property type="protein sequence ID" value="CAF1487630.1"/>
    <property type="molecule type" value="Genomic_DNA"/>
</dbReference>
<sequence length="423" mass="50063">MASQEFVFDSANCINHVPINFREFFSRQINISLLKEINEFIALQPNRFQYADGIFSMSNCCVKWPSFIYGGFSSSSLQAAIKYFNEQEYEVFCRLVSYNPPIYSTRQALIDVFKINDLLLPRKLHRLESELFNICATSTEEPSFVKSFDEFINNMNEKFCFCRWCHLIDYSKFHIAGGCLLSSLRKNLFVSLGQDVDLFYKGPSYVDYVNSVNAMEQKIRQYFYVKRSACFGKKIINLRLFTNRYIIDLMQQPEFIDLQFIFIKDNYARDELLTKFDIDISQFSFDGNRLYGTMAAVQGIRTGTMIHYGLHDDDTDFASVAIRIGKYVRRGFRLLYPIQFNIKRFDMTPLYISNKWFPLRTQRIQNRENGLPVALLNDNSNNMNDYQYRDLIWSRNCDFFHIQQKFRYKILFGLEESNMFDDF</sequence>
<comment type="caution">
    <text evidence="1">The sequence shown here is derived from an EMBL/GenBank/DDBJ whole genome shotgun (WGS) entry which is preliminary data.</text>
</comment>
<evidence type="ECO:0000313" key="3">
    <source>
        <dbReference type="Proteomes" id="UP000663828"/>
    </source>
</evidence>
<dbReference type="Proteomes" id="UP000663852">
    <property type="component" value="Unassembled WGS sequence"/>
</dbReference>
<protein>
    <submittedName>
        <fullName evidence="1">Uncharacterized protein</fullName>
    </submittedName>
</protein>
<evidence type="ECO:0000313" key="2">
    <source>
        <dbReference type="EMBL" id="CAF1534945.1"/>
    </source>
</evidence>
<dbReference type="EMBL" id="CAJNOJ010000942">
    <property type="protein sequence ID" value="CAF1534945.1"/>
    <property type="molecule type" value="Genomic_DNA"/>
</dbReference>